<proteinExistence type="inferred from homology"/>
<dbReference type="InterPro" id="IPR036291">
    <property type="entry name" value="NAD(P)-bd_dom_sf"/>
</dbReference>
<feature type="region of interest" description="Disordered" evidence="3">
    <location>
        <begin position="1"/>
        <end position="78"/>
    </location>
</feature>
<protein>
    <submittedName>
        <fullName evidence="4">Short chain dehydrogenase</fullName>
    </submittedName>
</protein>
<evidence type="ECO:0000256" key="1">
    <source>
        <dbReference type="ARBA" id="ARBA00006484"/>
    </source>
</evidence>
<evidence type="ECO:0000313" key="5">
    <source>
        <dbReference type="Proteomes" id="UP000004184"/>
    </source>
</evidence>
<dbReference type="Pfam" id="PF00106">
    <property type="entry name" value="adh_short"/>
    <property type="match status" value="1"/>
</dbReference>
<sequence>MGRRGAGGAARAGRRRAPRPRRLRRAAVEDPRPARQRRGPTLRGSPGRRSARVRVERATDETPARSRKEGQPMRSSPLAERTVVIIGATRGLGAAMAREAARHGARVALLGHEKAALDEVAASLPGPAPAVEADITDPAALEDAAGTIRAALGRPSAVVATAGIAEGGNCRI</sequence>
<dbReference type="eggNOG" id="COG4221">
    <property type="taxonomic scope" value="Bacteria"/>
</dbReference>
<dbReference type="AlphaFoldDB" id="D9X5X8"/>
<accession>D9X5X8</accession>
<gene>
    <name evidence="4" type="ORF">SSQG_06627</name>
</gene>
<dbReference type="GO" id="GO:0016020">
    <property type="term" value="C:membrane"/>
    <property type="evidence" value="ECO:0007669"/>
    <property type="project" value="TreeGrafter"/>
</dbReference>
<dbReference type="SUPFAM" id="SSF51735">
    <property type="entry name" value="NAD(P)-binding Rossmann-fold domains"/>
    <property type="match status" value="1"/>
</dbReference>
<dbReference type="STRING" id="591159.SSQG_06627"/>
<evidence type="ECO:0000313" key="4">
    <source>
        <dbReference type="EMBL" id="EFL36109.1"/>
    </source>
</evidence>
<dbReference type="Proteomes" id="UP000004184">
    <property type="component" value="Unassembled WGS sequence"/>
</dbReference>
<comment type="similarity">
    <text evidence="1">Belongs to the short-chain dehydrogenases/reductases (SDR) family.</text>
</comment>
<feature type="compositionally biased region" description="Basic and acidic residues" evidence="3">
    <location>
        <begin position="53"/>
        <end position="71"/>
    </location>
</feature>
<evidence type="ECO:0000256" key="3">
    <source>
        <dbReference type="SAM" id="MobiDB-lite"/>
    </source>
</evidence>
<name>D9X5X8_STRVT</name>
<dbReference type="GO" id="GO:0016491">
    <property type="term" value="F:oxidoreductase activity"/>
    <property type="evidence" value="ECO:0007669"/>
    <property type="project" value="UniProtKB-KW"/>
</dbReference>
<keyword evidence="5" id="KW-1185">Reference proteome</keyword>
<dbReference type="PANTHER" id="PTHR44196">
    <property type="entry name" value="DEHYDROGENASE/REDUCTASE SDR FAMILY MEMBER 7B"/>
    <property type="match status" value="1"/>
</dbReference>
<dbReference type="EMBL" id="GG657757">
    <property type="protein sequence ID" value="EFL36109.1"/>
    <property type="molecule type" value="Genomic_DNA"/>
</dbReference>
<dbReference type="HOGENOM" id="CLU_1554478_0_0_11"/>
<dbReference type="Gene3D" id="3.40.50.720">
    <property type="entry name" value="NAD(P)-binding Rossmann-like Domain"/>
    <property type="match status" value="1"/>
</dbReference>
<dbReference type="InterPro" id="IPR002347">
    <property type="entry name" value="SDR_fam"/>
</dbReference>
<organism evidence="4 5">
    <name type="scientific">Streptomyces viridochromogenes (strain DSM 40736 / JCM 4977 / BCRC 1201 / Tue 494)</name>
    <dbReference type="NCBI Taxonomy" id="591159"/>
    <lineage>
        <taxon>Bacteria</taxon>
        <taxon>Bacillati</taxon>
        <taxon>Actinomycetota</taxon>
        <taxon>Actinomycetes</taxon>
        <taxon>Kitasatosporales</taxon>
        <taxon>Streptomycetaceae</taxon>
        <taxon>Streptomyces</taxon>
    </lineage>
</organism>
<feature type="compositionally biased region" description="Basic residues" evidence="3">
    <location>
        <begin position="12"/>
        <end position="25"/>
    </location>
</feature>
<dbReference type="PANTHER" id="PTHR44196:SF1">
    <property type="entry name" value="DEHYDROGENASE_REDUCTASE SDR FAMILY MEMBER 7B"/>
    <property type="match status" value="1"/>
</dbReference>
<feature type="compositionally biased region" description="Gly residues" evidence="3">
    <location>
        <begin position="1"/>
        <end position="10"/>
    </location>
</feature>
<reference evidence="5" key="1">
    <citation type="submission" date="2009-02" db="EMBL/GenBank/DDBJ databases">
        <title>Annotation of Streptomyces viridochromogenes strain DSM 40736.</title>
        <authorList>
            <consortium name="The Broad Institute Genome Sequencing Platform"/>
            <consortium name="Broad Institute Microbial Sequencing Center"/>
            <person name="Fischbach M."/>
            <person name="Godfrey P."/>
            <person name="Ward D."/>
            <person name="Young S."/>
            <person name="Zeng Q."/>
            <person name="Koehrsen M."/>
            <person name="Alvarado L."/>
            <person name="Berlin A.M."/>
            <person name="Bochicchio J."/>
            <person name="Borenstein D."/>
            <person name="Chapman S.B."/>
            <person name="Chen Z."/>
            <person name="Engels R."/>
            <person name="Freedman E."/>
            <person name="Gellesch M."/>
            <person name="Goldberg J."/>
            <person name="Griggs A."/>
            <person name="Gujja S."/>
            <person name="Heilman E.R."/>
            <person name="Heiman D.I."/>
            <person name="Hepburn T.A."/>
            <person name="Howarth C."/>
            <person name="Jen D."/>
            <person name="Larson L."/>
            <person name="Lewis B."/>
            <person name="Mehta T."/>
            <person name="Park D."/>
            <person name="Pearson M."/>
            <person name="Richards J."/>
            <person name="Roberts A."/>
            <person name="Saif S."/>
            <person name="Shea T.D."/>
            <person name="Shenoy N."/>
            <person name="Sisk P."/>
            <person name="Stolte C."/>
            <person name="Sykes S.N."/>
            <person name="Thomson T."/>
            <person name="Walk T."/>
            <person name="White J."/>
            <person name="Yandava C."/>
            <person name="Straight P."/>
            <person name="Clardy J."/>
            <person name="Hung D."/>
            <person name="Kolter R."/>
            <person name="Mekalanos J."/>
            <person name="Walker S."/>
            <person name="Walsh C.T."/>
            <person name="Wieland-Brown L.C."/>
            <person name="Haas B."/>
            <person name="Nusbaum C."/>
            <person name="Birren B."/>
        </authorList>
    </citation>
    <scope>NUCLEOTIDE SEQUENCE [LARGE SCALE GENOMIC DNA]</scope>
    <source>
        <strain evidence="5">DSM 40736 / JCM 4977 / BCRC 1201 / Tue 494</strain>
    </source>
</reference>
<keyword evidence="2" id="KW-0560">Oxidoreductase</keyword>
<evidence type="ECO:0000256" key="2">
    <source>
        <dbReference type="ARBA" id="ARBA00023002"/>
    </source>
</evidence>